<dbReference type="InterPro" id="IPR035959">
    <property type="entry name" value="RutC-like_sf"/>
</dbReference>
<sequence>MKAFRNPGNIHSPLAAYTHQIEVSGNTRWLVLSGQLGKDEKGFVPTDPMKQIEIAIDNIAKNLHAANMNMEDLVKVVFYLVGDIDSARRREVIAKAFNGHEPCMTMLYVTALADSAYKVEIDAWACADIE</sequence>
<dbReference type="SUPFAM" id="SSF55298">
    <property type="entry name" value="YjgF-like"/>
    <property type="match status" value="1"/>
</dbReference>
<gene>
    <name evidence="1" type="ORF">AAIG11_12725</name>
</gene>
<keyword evidence="1" id="KW-0378">Hydrolase</keyword>
<comment type="caution">
    <text evidence="1">The sequence shown here is derived from an EMBL/GenBank/DDBJ whole genome shotgun (WGS) entry which is preliminary data.</text>
</comment>
<dbReference type="PANTHER" id="PTHR43857">
    <property type="entry name" value="BLR7761 PROTEIN"/>
    <property type="match status" value="1"/>
</dbReference>
<organism evidence="1 2">
    <name type="scientific">Anoxynatronum sibiricum</name>
    <dbReference type="NCBI Taxonomy" id="210623"/>
    <lineage>
        <taxon>Bacteria</taxon>
        <taxon>Bacillati</taxon>
        <taxon>Bacillota</taxon>
        <taxon>Clostridia</taxon>
        <taxon>Eubacteriales</taxon>
        <taxon>Clostridiaceae</taxon>
        <taxon>Anoxynatronum</taxon>
    </lineage>
</organism>
<dbReference type="EC" id="3.5.-.-" evidence="1"/>
<dbReference type="PANTHER" id="PTHR43857:SF1">
    <property type="entry name" value="YJGH FAMILY PROTEIN"/>
    <property type="match status" value="1"/>
</dbReference>
<dbReference type="CDD" id="cd00448">
    <property type="entry name" value="YjgF_YER057c_UK114_family"/>
    <property type="match status" value="1"/>
</dbReference>
<dbReference type="Proteomes" id="UP001407405">
    <property type="component" value="Unassembled WGS sequence"/>
</dbReference>
<evidence type="ECO:0000313" key="1">
    <source>
        <dbReference type="EMBL" id="MEN1761349.1"/>
    </source>
</evidence>
<dbReference type="InterPro" id="IPR006175">
    <property type="entry name" value="YjgF/YER057c/UK114"/>
</dbReference>
<name>A0ABU9VW09_9CLOT</name>
<evidence type="ECO:0000313" key="2">
    <source>
        <dbReference type="Proteomes" id="UP001407405"/>
    </source>
</evidence>
<dbReference type="GO" id="GO:0016787">
    <property type="term" value="F:hydrolase activity"/>
    <property type="evidence" value="ECO:0007669"/>
    <property type="project" value="UniProtKB-KW"/>
</dbReference>
<reference evidence="1 2" key="1">
    <citation type="submission" date="2024-04" db="EMBL/GenBank/DDBJ databases">
        <title>Genome sequencing and metabolic network reconstruction of aminoacids and betaine degradation by Anoxynatronum sibiricum.</title>
        <authorList>
            <person name="Detkova E.N."/>
            <person name="Boltjanskaja Y.V."/>
            <person name="Mardanov A.V."/>
            <person name="Kevbrin V."/>
        </authorList>
    </citation>
    <scope>NUCLEOTIDE SEQUENCE [LARGE SCALE GENOMIC DNA]</scope>
    <source>
        <strain evidence="1 2">Z-7981</strain>
    </source>
</reference>
<accession>A0ABU9VW09</accession>
<protein>
    <submittedName>
        <fullName evidence="1">RidA family protein</fullName>
        <ecNumber evidence="1">3.5.-.-</ecNumber>
    </submittedName>
</protein>
<dbReference type="EMBL" id="JBCITM010000014">
    <property type="protein sequence ID" value="MEN1761349.1"/>
    <property type="molecule type" value="Genomic_DNA"/>
</dbReference>
<dbReference type="RefSeq" id="WP_343186646.1">
    <property type="nucleotide sequence ID" value="NZ_JBCITM010000014.1"/>
</dbReference>
<dbReference type="Gene3D" id="3.30.1330.40">
    <property type="entry name" value="RutC-like"/>
    <property type="match status" value="1"/>
</dbReference>
<proteinExistence type="predicted"/>
<keyword evidence="2" id="KW-1185">Reference proteome</keyword>
<dbReference type="Pfam" id="PF01042">
    <property type="entry name" value="Ribonuc_L-PSP"/>
    <property type="match status" value="1"/>
</dbReference>